<dbReference type="PANTHER" id="PTHR21600:SF89">
    <property type="entry name" value="RIBOSOMAL LARGE SUBUNIT PSEUDOURIDINE SYNTHASE A"/>
    <property type="match status" value="1"/>
</dbReference>
<evidence type="ECO:0000313" key="4">
    <source>
        <dbReference type="Proteomes" id="UP000194841"/>
    </source>
</evidence>
<dbReference type="InterPro" id="IPR020103">
    <property type="entry name" value="PsdUridine_synth_cat_dom_sf"/>
</dbReference>
<dbReference type="Proteomes" id="UP000194841">
    <property type="component" value="Unassembled WGS sequence"/>
</dbReference>
<gene>
    <name evidence="3" type="ORF">B1199_17225</name>
</gene>
<dbReference type="InterPro" id="IPR006145">
    <property type="entry name" value="PsdUridine_synth_RsuA/RluA"/>
</dbReference>
<dbReference type="AlphaFoldDB" id="A0A244CLX9"/>
<protein>
    <submittedName>
        <fullName evidence="3">RNA pseudouridine synthase</fullName>
    </submittedName>
</protein>
<dbReference type="CDD" id="cd02869">
    <property type="entry name" value="PseudoU_synth_RluA_like"/>
    <property type="match status" value="1"/>
</dbReference>
<sequence>MMATLDSDPCLHLFEHPICDTALPERFTFVFYYEPHPLCVRAAEQLQTQYLSAPNWVHNFGLTGQLDGAIGKMFGVLLVRDKHGQIGFLAGFSGKLANCNHLDGFVPPVFDLLDENSFFLQSQLYINRLNTQLEQLQNDPKLSALREQLQRVEQQSEQEIAAHKALMAKDKQQRKIQRLDANGLEPEAQRELTRQLDQRSISQKLKLRDLKLNWQQQIEHISSQLQILEQAVTQLQQQRKTESAALQQKIFEQYQFLNRDQQLKSLAEIFSPLDNPTPPAGAGECAAPKLLHYAFKQGMTPLALAEFWWGASPKSEVRQHKNYYPACMSKCQPILSHMLSGIAVDPNPLIVNTAKGKPLPIVYQDEEMVVVNKPAEFLSVPGKTITDSVQTRIAQLFPQASGPLIVHRLDMSTSGLMVIALNKRAHQRLQRQFIERTVKKRYVALLDGSLAVQQGEISLPLRVDLADRPRQLVCTEHGKHALTYFEVIGIEKGLTRVHLYPHTGRTHQLRVHCAHHLGLNSPIKGDDLYGKKALRLHLHAEQLVLKHPLNGIELTFCVEAEF</sequence>
<feature type="domain" description="Pseudouridine synthase RsuA/RluA-like" evidence="2">
    <location>
        <begin position="368"/>
        <end position="515"/>
    </location>
</feature>
<dbReference type="SUPFAM" id="SSF55120">
    <property type="entry name" value="Pseudouridine synthase"/>
    <property type="match status" value="1"/>
</dbReference>
<comment type="caution">
    <text evidence="3">The sequence shown here is derived from an EMBL/GenBank/DDBJ whole genome shotgun (WGS) entry which is preliminary data.</text>
</comment>
<dbReference type="GO" id="GO:0140098">
    <property type="term" value="F:catalytic activity, acting on RNA"/>
    <property type="evidence" value="ECO:0007669"/>
    <property type="project" value="UniProtKB-ARBA"/>
</dbReference>
<evidence type="ECO:0000313" key="3">
    <source>
        <dbReference type="EMBL" id="OUL56627.1"/>
    </source>
</evidence>
<dbReference type="GO" id="GO:0003723">
    <property type="term" value="F:RNA binding"/>
    <property type="evidence" value="ECO:0007669"/>
    <property type="project" value="InterPro"/>
</dbReference>
<dbReference type="GO" id="GO:0000455">
    <property type="term" value="P:enzyme-directed rRNA pseudouridine synthesis"/>
    <property type="evidence" value="ECO:0007669"/>
    <property type="project" value="TreeGrafter"/>
</dbReference>
<dbReference type="OrthoDB" id="9785808at2"/>
<proteinExistence type="predicted"/>
<keyword evidence="4" id="KW-1185">Reference proteome</keyword>
<dbReference type="InterPro" id="IPR050188">
    <property type="entry name" value="RluA_PseudoU_synthase"/>
</dbReference>
<organism evidence="3 4">
    <name type="scientific">Pseudoalteromonas ulvae</name>
    <dbReference type="NCBI Taxonomy" id="107327"/>
    <lineage>
        <taxon>Bacteria</taxon>
        <taxon>Pseudomonadati</taxon>
        <taxon>Pseudomonadota</taxon>
        <taxon>Gammaproteobacteria</taxon>
        <taxon>Alteromonadales</taxon>
        <taxon>Pseudoalteromonadaceae</taxon>
        <taxon>Pseudoalteromonas</taxon>
    </lineage>
</organism>
<dbReference type="PROSITE" id="PS01129">
    <property type="entry name" value="PSI_RLU"/>
    <property type="match status" value="1"/>
</dbReference>
<dbReference type="GO" id="GO:0009982">
    <property type="term" value="F:pseudouridine synthase activity"/>
    <property type="evidence" value="ECO:0007669"/>
    <property type="project" value="InterPro"/>
</dbReference>
<evidence type="ECO:0000259" key="2">
    <source>
        <dbReference type="Pfam" id="PF00849"/>
    </source>
</evidence>
<keyword evidence="1" id="KW-0175">Coiled coil</keyword>
<name>A0A244CLX9_PSEDV</name>
<dbReference type="PANTHER" id="PTHR21600">
    <property type="entry name" value="MITOCHONDRIAL RNA PSEUDOURIDINE SYNTHASE"/>
    <property type="match status" value="1"/>
</dbReference>
<dbReference type="EMBL" id="MWPV01000006">
    <property type="protein sequence ID" value="OUL56627.1"/>
    <property type="molecule type" value="Genomic_DNA"/>
</dbReference>
<feature type="coiled-coil region" evidence="1">
    <location>
        <begin position="211"/>
        <end position="245"/>
    </location>
</feature>
<dbReference type="Gene3D" id="3.30.2350.10">
    <property type="entry name" value="Pseudouridine synthase"/>
    <property type="match status" value="1"/>
</dbReference>
<dbReference type="InterPro" id="IPR006224">
    <property type="entry name" value="PsdUridine_synth_RluA-like_CS"/>
</dbReference>
<evidence type="ECO:0000256" key="1">
    <source>
        <dbReference type="SAM" id="Coils"/>
    </source>
</evidence>
<dbReference type="Pfam" id="PF00849">
    <property type="entry name" value="PseudoU_synth_2"/>
    <property type="match status" value="1"/>
</dbReference>
<accession>A0A244CLX9</accession>
<reference evidence="3 4" key="1">
    <citation type="submission" date="2017-02" db="EMBL/GenBank/DDBJ databases">
        <title>Pseudoalteromonas ulvae TC14 Genome.</title>
        <authorList>
            <person name="Molmeret M."/>
        </authorList>
    </citation>
    <scope>NUCLEOTIDE SEQUENCE [LARGE SCALE GENOMIC DNA]</scope>
    <source>
        <strain evidence="3">TC14</strain>
    </source>
</reference>